<keyword evidence="11" id="KW-0460">Magnesium</keyword>
<evidence type="ECO:0000256" key="11">
    <source>
        <dbReference type="ARBA" id="ARBA00022842"/>
    </source>
</evidence>
<feature type="domain" description="Poly(A) polymerase nucleotidyltransferase" evidence="17">
    <location>
        <begin position="9"/>
        <end position="202"/>
    </location>
</feature>
<evidence type="ECO:0000256" key="2">
    <source>
        <dbReference type="ARBA" id="ARBA00001946"/>
    </source>
</evidence>
<dbReference type="InterPro" id="IPR007010">
    <property type="entry name" value="PolA_pol_RNA-bd_dom"/>
</dbReference>
<evidence type="ECO:0000256" key="7">
    <source>
        <dbReference type="ARBA" id="ARBA00022679"/>
    </source>
</evidence>
<dbReference type="Gene3D" id="1.10.1410.10">
    <property type="match status" value="1"/>
</dbReference>
<evidence type="ECO:0000256" key="5">
    <source>
        <dbReference type="ARBA" id="ARBA00012388"/>
    </source>
</evidence>
<proteinExistence type="inferred from homology"/>
<dbReference type="AlphaFoldDB" id="A0AB40B927"/>
<comment type="cofactor">
    <cofactor evidence="1">
        <name>Mn(2+)</name>
        <dbReference type="ChEBI" id="CHEBI:29035"/>
    </cofactor>
</comment>
<evidence type="ECO:0000256" key="1">
    <source>
        <dbReference type="ARBA" id="ARBA00001936"/>
    </source>
</evidence>
<dbReference type="FunFam" id="3.30.70.590:FF:000002">
    <property type="entry name" value="Nuclear poly(A) polymerase 4"/>
    <property type="match status" value="1"/>
</dbReference>
<evidence type="ECO:0000256" key="13">
    <source>
        <dbReference type="ARBA" id="ARBA00048830"/>
    </source>
</evidence>
<dbReference type="PANTHER" id="PTHR10682">
    <property type="entry name" value="POLY A POLYMERASE"/>
    <property type="match status" value="1"/>
</dbReference>
<dbReference type="Pfam" id="PF20750">
    <property type="entry name" value="PAP_NTPase"/>
    <property type="match status" value="1"/>
</dbReference>
<evidence type="ECO:0000256" key="3">
    <source>
        <dbReference type="ARBA" id="ARBA00004123"/>
    </source>
</evidence>
<dbReference type="GO" id="GO:0006397">
    <property type="term" value="P:mRNA processing"/>
    <property type="evidence" value="ECO:0007669"/>
    <property type="project" value="UniProtKB-KW"/>
</dbReference>
<evidence type="ECO:0000259" key="16">
    <source>
        <dbReference type="Pfam" id="PF04928"/>
    </source>
</evidence>
<dbReference type="SUPFAM" id="SSF81301">
    <property type="entry name" value="Nucleotidyltransferase"/>
    <property type="match status" value="1"/>
</dbReference>
<comment type="subcellular location">
    <subcellularLocation>
        <location evidence="3">Nucleus</location>
    </subcellularLocation>
</comment>
<dbReference type="InterPro" id="IPR011068">
    <property type="entry name" value="NuclTrfase_I-like_C"/>
</dbReference>
<sequence>MESVSRQYGITKPISTAMPTEADLQRTVELEKFLVDAGLYESKEECAKREEVLGEINQIVKSWVKQLTRQRGYSDQMVEDANAVIYTFGSFRLGVHGPGADIDTLCVGPSYINREDFFIILHRILENVEEVAELQPVPDAHVPVMRFKFRGISIDLLYASISLLVVPEDLDISQGSVLYDVDEPTVRSLNGCRVADQILRLVPNVEQFRTTLRCLKFWAKRRGVYSNVTGFLGGVNWALLVARICQLYPNAVASMLVSRFFRVYTQWRWPNPVMLCPIEENELGFPVWDPRRNPRDRTHHMPIITPAYPCMNSSYNVSTSTLRVIMEQFEKGNKICEGIETNGAQWSALFEPYLFFESYKNYLQVDIRAEDDEDLRLWKGWVESRLRQLTLKIERDTNGMLQCHPYPNEYVDTSKLSANRVFFMGLQRKPGMKVQEGQQFDIRATVDEFKHSVNLYMYWKPGMEIYVSHVHRKQIPSYVFPEGYKRPRPSRSLNQQRVGKSSCGGGAEECRAGERHLKRKNEALEGGSRSAKREKRLSVSPNGRDVHSPESANHDSSASPSISPALEHRVDVSLGGRVSRESVSTSCLGTKDTDNEGCLEQSGSVELNQQGQPCSNNICNSSGDVCQSTLQGNVDTRLATNINDMIQQNSPGHAEDNFADTERERKLPSDLSRTVASSGESIYCMFREGLQTEDMDGGKHKSAKAVKGDDICSSLINSPKEVVSDQNMDISENDNNLHLLENNHKTGMDAVLPGQCLNEEGKFENSSAEELEPNLALGMVLKAHGGVDSEPVQKPVIRHIYRLDPIWLLT</sequence>
<evidence type="ECO:0000256" key="8">
    <source>
        <dbReference type="ARBA" id="ARBA00022723"/>
    </source>
</evidence>
<feature type="compositionally biased region" description="Basic and acidic residues" evidence="14">
    <location>
        <begin position="508"/>
        <end position="523"/>
    </location>
</feature>
<dbReference type="Pfam" id="PF04926">
    <property type="entry name" value="PAP_RNA-bind"/>
    <property type="match status" value="2"/>
</dbReference>
<evidence type="ECO:0000259" key="17">
    <source>
        <dbReference type="Pfam" id="PF20750"/>
    </source>
</evidence>
<name>A0AB40B927_DIOCR</name>
<dbReference type="SUPFAM" id="SSF55003">
    <property type="entry name" value="PAP/Archaeal CCA-adding enzyme, C-terminal domain"/>
    <property type="match status" value="1"/>
</dbReference>
<evidence type="ECO:0000256" key="12">
    <source>
        <dbReference type="ARBA" id="ARBA00023242"/>
    </source>
</evidence>
<dbReference type="InterPro" id="IPR048840">
    <property type="entry name" value="PolA_pol_NTPase"/>
</dbReference>
<keyword evidence="10" id="KW-0067">ATP-binding</keyword>
<comment type="catalytic activity">
    <reaction evidence="13">
        <text>RNA(n) + ATP = RNA(n)-3'-adenine ribonucleotide + diphosphate</text>
        <dbReference type="Rhea" id="RHEA:11332"/>
        <dbReference type="Rhea" id="RHEA-COMP:14527"/>
        <dbReference type="Rhea" id="RHEA-COMP:17347"/>
        <dbReference type="ChEBI" id="CHEBI:30616"/>
        <dbReference type="ChEBI" id="CHEBI:33019"/>
        <dbReference type="ChEBI" id="CHEBI:140395"/>
        <dbReference type="ChEBI" id="CHEBI:173115"/>
        <dbReference type="EC" id="2.7.7.19"/>
    </reaction>
</comment>
<feature type="region of interest" description="Disordered" evidence="14">
    <location>
        <begin position="480"/>
        <end position="564"/>
    </location>
</feature>
<dbReference type="SUPFAM" id="SSF81631">
    <property type="entry name" value="PAP/OAS1 substrate-binding domain"/>
    <property type="match status" value="1"/>
</dbReference>
<dbReference type="FunFam" id="3.30.460.10:FF:000002">
    <property type="entry name" value="Poly(A) polymerase alpha, putative"/>
    <property type="match status" value="1"/>
</dbReference>
<evidence type="ECO:0000256" key="14">
    <source>
        <dbReference type="SAM" id="MobiDB-lite"/>
    </source>
</evidence>
<dbReference type="InterPro" id="IPR007012">
    <property type="entry name" value="PolA_pol_cen_dom"/>
</dbReference>
<keyword evidence="9" id="KW-0547">Nucleotide-binding</keyword>
<accession>A0AB40B927</accession>
<dbReference type="PANTHER" id="PTHR10682:SF22">
    <property type="entry name" value="POLYNUCLEOTIDE ADENYLYLTRANSFERASE"/>
    <property type="match status" value="1"/>
</dbReference>
<feature type="compositionally biased region" description="Polar residues" evidence="14">
    <location>
        <begin position="550"/>
        <end position="562"/>
    </location>
</feature>
<evidence type="ECO:0000256" key="9">
    <source>
        <dbReference type="ARBA" id="ARBA00022741"/>
    </source>
</evidence>
<evidence type="ECO:0000256" key="4">
    <source>
        <dbReference type="ARBA" id="ARBA00010912"/>
    </source>
</evidence>
<dbReference type="InterPro" id="IPR043519">
    <property type="entry name" value="NT_sf"/>
</dbReference>
<dbReference type="GO" id="GO:1990817">
    <property type="term" value="F:poly(A) RNA polymerase activity"/>
    <property type="evidence" value="ECO:0007669"/>
    <property type="project" value="UniProtKB-EC"/>
</dbReference>
<dbReference type="GO" id="GO:0031123">
    <property type="term" value="P:RNA 3'-end processing"/>
    <property type="evidence" value="ECO:0007669"/>
    <property type="project" value="InterPro"/>
</dbReference>
<comment type="cofactor">
    <cofactor evidence="2">
        <name>Mg(2+)</name>
        <dbReference type="ChEBI" id="CHEBI:18420"/>
    </cofactor>
</comment>
<evidence type="ECO:0000256" key="10">
    <source>
        <dbReference type="ARBA" id="ARBA00022840"/>
    </source>
</evidence>
<protein>
    <recommendedName>
        <fullName evidence="5">polynucleotide adenylyltransferase</fullName>
        <ecNumber evidence="5">2.7.7.19</ecNumber>
    </recommendedName>
</protein>
<dbReference type="GO" id="GO:0003723">
    <property type="term" value="F:RNA binding"/>
    <property type="evidence" value="ECO:0007669"/>
    <property type="project" value="InterPro"/>
</dbReference>
<dbReference type="Gene3D" id="3.30.460.10">
    <property type="entry name" value="Beta Polymerase, domain 2"/>
    <property type="match status" value="1"/>
</dbReference>
<dbReference type="FunFam" id="1.10.1410.10:FF:000001">
    <property type="entry name" value="Putative poly(A) polymerase gamma"/>
    <property type="match status" value="1"/>
</dbReference>
<keyword evidence="12" id="KW-0539">Nucleus</keyword>
<dbReference type="Pfam" id="PF04928">
    <property type="entry name" value="PAP_central"/>
    <property type="match status" value="1"/>
</dbReference>
<dbReference type="Proteomes" id="UP001515500">
    <property type="component" value="Chromosome 5"/>
</dbReference>
<dbReference type="EC" id="2.7.7.19" evidence="5"/>
<dbReference type="Gene3D" id="3.30.70.590">
    <property type="entry name" value="Poly(A) polymerase predicted RNA binding domain"/>
    <property type="match status" value="1"/>
</dbReference>
<dbReference type="CDD" id="cd05402">
    <property type="entry name" value="NT_PAP_TUTase"/>
    <property type="match status" value="1"/>
</dbReference>
<evidence type="ECO:0000259" key="15">
    <source>
        <dbReference type="Pfam" id="PF04926"/>
    </source>
</evidence>
<evidence type="ECO:0000313" key="19">
    <source>
        <dbReference type="RefSeq" id="XP_039123478.1"/>
    </source>
</evidence>
<feature type="domain" description="Poly(A) polymerase RNA-binding" evidence="15">
    <location>
        <begin position="421"/>
        <end position="488"/>
    </location>
</feature>
<gene>
    <name evidence="19" type="primary">LOC120260104</name>
</gene>
<keyword evidence="7" id="KW-0808">Transferase</keyword>
<dbReference type="GeneID" id="120260104"/>
<dbReference type="GO" id="GO:0005524">
    <property type="term" value="F:ATP binding"/>
    <property type="evidence" value="ECO:0007669"/>
    <property type="project" value="UniProtKB-KW"/>
</dbReference>
<evidence type="ECO:0000256" key="6">
    <source>
        <dbReference type="ARBA" id="ARBA00022664"/>
    </source>
</evidence>
<dbReference type="GO" id="GO:0005634">
    <property type="term" value="C:nucleus"/>
    <property type="evidence" value="ECO:0007669"/>
    <property type="project" value="UniProtKB-SubCell"/>
</dbReference>
<comment type="similarity">
    <text evidence="4">Belongs to the poly(A) polymerase family.</text>
</comment>
<evidence type="ECO:0000313" key="18">
    <source>
        <dbReference type="Proteomes" id="UP001515500"/>
    </source>
</evidence>
<keyword evidence="18" id="KW-1185">Reference proteome</keyword>
<feature type="domain" description="Poly(A) polymerase central" evidence="16">
    <location>
        <begin position="207"/>
        <end position="351"/>
    </location>
</feature>
<dbReference type="GO" id="GO:0046872">
    <property type="term" value="F:metal ion binding"/>
    <property type="evidence" value="ECO:0007669"/>
    <property type="project" value="UniProtKB-KW"/>
</dbReference>
<organism evidence="18 19">
    <name type="scientific">Dioscorea cayennensis subsp. rotundata</name>
    <name type="common">White Guinea yam</name>
    <name type="synonym">Dioscorea rotundata</name>
    <dbReference type="NCBI Taxonomy" id="55577"/>
    <lineage>
        <taxon>Eukaryota</taxon>
        <taxon>Viridiplantae</taxon>
        <taxon>Streptophyta</taxon>
        <taxon>Embryophyta</taxon>
        <taxon>Tracheophyta</taxon>
        <taxon>Spermatophyta</taxon>
        <taxon>Magnoliopsida</taxon>
        <taxon>Liliopsida</taxon>
        <taxon>Dioscoreales</taxon>
        <taxon>Dioscoreaceae</taxon>
        <taxon>Dioscorea</taxon>
    </lineage>
</organism>
<keyword evidence="8" id="KW-0479">Metal-binding</keyword>
<dbReference type="RefSeq" id="XP_039123478.1">
    <property type="nucleotide sequence ID" value="XM_039267544.1"/>
</dbReference>
<feature type="domain" description="Poly(A) polymerase RNA-binding" evidence="15">
    <location>
        <begin position="355"/>
        <end position="417"/>
    </location>
</feature>
<keyword evidence="6" id="KW-0507">mRNA processing</keyword>
<reference evidence="19" key="1">
    <citation type="submission" date="2025-08" db="UniProtKB">
        <authorList>
            <consortium name="RefSeq"/>
        </authorList>
    </citation>
    <scope>IDENTIFICATION</scope>
</reference>